<reference evidence="1 2" key="1">
    <citation type="submission" date="2023-08" db="EMBL/GenBank/DDBJ databases">
        <title>Black Yeasts Isolated from many extreme environments.</title>
        <authorList>
            <person name="Coleine C."/>
            <person name="Stajich J.E."/>
            <person name="Selbmann L."/>
        </authorList>
    </citation>
    <scope>NUCLEOTIDE SEQUENCE [LARGE SCALE GENOMIC DNA]</scope>
    <source>
        <strain evidence="1 2">CCFEE 5910</strain>
    </source>
</reference>
<organism evidence="1 2">
    <name type="scientific">Lithohypha guttulata</name>
    <dbReference type="NCBI Taxonomy" id="1690604"/>
    <lineage>
        <taxon>Eukaryota</taxon>
        <taxon>Fungi</taxon>
        <taxon>Dikarya</taxon>
        <taxon>Ascomycota</taxon>
        <taxon>Pezizomycotina</taxon>
        <taxon>Eurotiomycetes</taxon>
        <taxon>Chaetothyriomycetidae</taxon>
        <taxon>Chaetothyriales</taxon>
        <taxon>Trichomeriaceae</taxon>
        <taxon>Lithohypha</taxon>
    </lineage>
</organism>
<proteinExistence type="predicted"/>
<protein>
    <submittedName>
        <fullName evidence="1">Uncharacterized protein</fullName>
    </submittedName>
</protein>
<evidence type="ECO:0000313" key="2">
    <source>
        <dbReference type="Proteomes" id="UP001309876"/>
    </source>
</evidence>
<evidence type="ECO:0000313" key="1">
    <source>
        <dbReference type="EMBL" id="KAK5088226.1"/>
    </source>
</evidence>
<accession>A0AAN7T2A7</accession>
<comment type="caution">
    <text evidence="1">The sequence shown here is derived from an EMBL/GenBank/DDBJ whole genome shotgun (WGS) entry which is preliminary data.</text>
</comment>
<name>A0AAN7T2A7_9EURO</name>
<keyword evidence="2" id="KW-1185">Reference proteome</keyword>
<dbReference type="EMBL" id="JAVRRJ010000002">
    <property type="protein sequence ID" value="KAK5088226.1"/>
    <property type="molecule type" value="Genomic_DNA"/>
</dbReference>
<sequence length="293" mass="32839">MQADTIRKVYERARLRAWDATPIGSDREDGQNFLVVNIDTKTFELVELRNTLNSYYNKPDELTRVVQVVGDSGISFSRNKIENALAVLSDHIDNATILEYGFTCVEHDANWLVSEYLAKRVRSAQSTSPNTIAETRVVANLVGQSIEALETTGWSGSEHVHHYTLLYSSGAELTRFGDDTWLSDGMMFAEHDDMMICFEGGPQAFHQCVNVLMFGVRVSAVRGLRPNGDARFSAAQMLACLNEATAAENSPVEDYLRDHAPAKKEQIEDIRADIERLARSNRNIHTLVRIIDV</sequence>
<dbReference type="Proteomes" id="UP001309876">
    <property type="component" value="Unassembled WGS sequence"/>
</dbReference>
<gene>
    <name evidence="1" type="ORF">LTR05_002443</name>
</gene>
<dbReference type="AlphaFoldDB" id="A0AAN7T2A7"/>